<dbReference type="EMBL" id="LXQA010749311">
    <property type="protein sequence ID" value="MCI69100.1"/>
    <property type="molecule type" value="Genomic_DNA"/>
</dbReference>
<sequence length="22" mass="2462">MLQTLQIPPPAHSRILVPPCYS</sequence>
<feature type="non-terminal residue" evidence="1">
    <location>
        <position position="22"/>
    </location>
</feature>
<reference evidence="1 2" key="1">
    <citation type="journal article" date="2018" name="Front. Plant Sci.">
        <title>Red Clover (Trifolium pratense) and Zigzag Clover (T. medium) - A Picture of Genomic Similarities and Differences.</title>
        <authorList>
            <person name="Dluhosova J."/>
            <person name="Istvanek J."/>
            <person name="Nedelnik J."/>
            <person name="Repkova J."/>
        </authorList>
    </citation>
    <scope>NUCLEOTIDE SEQUENCE [LARGE SCALE GENOMIC DNA]</scope>
    <source>
        <strain evidence="2">cv. 10/8</strain>
        <tissue evidence="1">Leaf</tissue>
    </source>
</reference>
<proteinExistence type="predicted"/>
<protein>
    <submittedName>
        <fullName evidence="1">Uncharacterized protein</fullName>
    </submittedName>
</protein>
<dbReference type="Proteomes" id="UP000265520">
    <property type="component" value="Unassembled WGS sequence"/>
</dbReference>
<name>A0A392U9H2_9FABA</name>
<dbReference type="AlphaFoldDB" id="A0A392U9H2"/>
<organism evidence="1 2">
    <name type="scientific">Trifolium medium</name>
    <dbReference type="NCBI Taxonomy" id="97028"/>
    <lineage>
        <taxon>Eukaryota</taxon>
        <taxon>Viridiplantae</taxon>
        <taxon>Streptophyta</taxon>
        <taxon>Embryophyta</taxon>
        <taxon>Tracheophyta</taxon>
        <taxon>Spermatophyta</taxon>
        <taxon>Magnoliopsida</taxon>
        <taxon>eudicotyledons</taxon>
        <taxon>Gunneridae</taxon>
        <taxon>Pentapetalae</taxon>
        <taxon>rosids</taxon>
        <taxon>fabids</taxon>
        <taxon>Fabales</taxon>
        <taxon>Fabaceae</taxon>
        <taxon>Papilionoideae</taxon>
        <taxon>50 kb inversion clade</taxon>
        <taxon>NPAAA clade</taxon>
        <taxon>Hologalegina</taxon>
        <taxon>IRL clade</taxon>
        <taxon>Trifolieae</taxon>
        <taxon>Trifolium</taxon>
    </lineage>
</organism>
<evidence type="ECO:0000313" key="2">
    <source>
        <dbReference type="Proteomes" id="UP000265520"/>
    </source>
</evidence>
<accession>A0A392U9H2</accession>
<keyword evidence="2" id="KW-1185">Reference proteome</keyword>
<evidence type="ECO:0000313" key="1">
    <source>
        <dbReference type="EMBL" id="MCI69100.1"/>
    </source>
</evidence>
<comment type="caution">
    <text evidence="1">The sequence shown here is derived from an EMBL/GenBank/DDBJ whole genome shotgun (WGS) entry which is preliminary data.</text>
</comment>